<keyword evidence="1" id="KW-0150">Chloroplast</keyword>
<dbReference type="SUPFAM" id="SSF55239">
    <property type="entry name" value="RuBisCO, small subunit"/>
    <property type="match status" value="1"/>
</dbReference>
<feature type="domain" description="Ribulose bisphosphate carboxylase small subunit" evidence="7">
    <location>
        <begin position="1"/>
        <end position="36"/>
    </location>
</feature>
<dbReference type="GO" id="GO:0019253">
    <property type="term" value="P:reductive pentose-phosphate cycle"/>
    <property type="evidence" value="ECO:0007669"/>
    <property type="project" value="UniProtKB-KW"/>
</dbReference>
<dbReference type="AlphaFoldDB" id="Q40438"/>
<sequence>AEVEEVKKAYPQAWIRIIGFDNMCQVQCISFIAYKPEGY</sequence>
<evidence type="ECO:0000259" key="7">
    <source>
        <dbReference type="Pfam" id="PF00101"/>
    </source>
</evidence>
<evidence type="ECO:0000256" key="3">
    <source>
        <dbReference type="ARBA" id="ARBA00022567"/>
    </source>
</evidence>
<evidence type="ECO:0000313" key="8">
    <source>
        <dbReference type="EMBL" id="CAA37517.1"/>
    </source>
</evidence>
<evidence type="ECO:0000256" key="2">
    <source>
        <dbReference type="ARBA" id="ARBA00022531"/>
    </source>
</evidence>
<dbReference type="EMBL" id="X53426">
    <property type="protein sequence ID" value="CAA37517.1"/>
    <property type="molecule type" value="Genomic_DNA"/>
</dbReference>
<reference evidence="8" key="1">
    <citation type="journal article" date="1990" name="Nucleic Acids Res.">
        <title>Nucleotide sequences of two genes encoding the small subunit of RUBISCO in Nicotiana sylvestris.</title>
        <authorList>
            <person name="Jamet E."/>
            <person name="Fargeas C."/>
            <person name="Durr A."/>
            <person name="Fleck J."/>
        </authorList>
    </citation>
    <scope>NUCLEOTIDE SEQUENCE</scope>
</reference>
<dbReference type="GO" id="GO:0009853">
    <property type="term" value="P:photorespiration"/>
    <property type="evidence" value="ECO:0007669"/>
    <property type="project" value="UniProtKB-KW"/>
</dbReference>
<organism evidence="8">
    <name type="scientific">Nicotiana sylvestris</name>
    <name type="common">Wood tobacco</name>
    <name type="synonym">South American tobacco</name>
    <dbReference type="NCBI Taxonomy" id="4096"/>
    <lineage>
        <taxon>Eukaryota</taxon>
        <taxon>Viridiplantae</taxon>
        <taxon>Streptophyta</taxon>
        <taxon>Embryophyta</taxon>
        <taxon>Tracheophyta</taxon>
        <taxon>Spermatophyta</taxon>
        <taxon>Magnoliopsida</taxon>
        <taxon>eudicotyledons</taxon>
        <taxon>Gunneridae</taxon>
        <taxon>Pentapetalae</taxon>
        <taxon>asterids</taxon>
        <taxon>lamiids</taxon>
        <taxon>Solanales</taxon>
        <taxon>Solanaceae</taxon>
        <taxon>Nicotianoideae</taxon>
        <taxon>Nicotianeae</taxon>
        <taxon>Nicotiana</taxon>
    </lineage>
</organism>
<dbReference type="PANTHER" id="PTHR31262">
    <property type="entry name" value="RIBULOSE BISPHOSPHATE CARBOXYLASE SMALL CHAIN 1, CHLOROPLASTIC"/>
    <property type="match status" value="1"/>
</dbReference>
<evidence type="ECO:0000256" key="6">
    <source>
        <dbReference type="ARBA" id="ARBA00023300"/>
    </source>
</evidence>
<keyword evidence="6" id="KW-0120">Carbon dioxide fixation</keyword>
<accession>Q40438</accession>
<dbReference type="InterPro" id="IPR024681">
    <property type="entry name" value="RuBisCO_ssu"/>
</dbReference>
<dbReference type="PANTHER" id="PTHR31262:SF10">
    <property type="entry name" value="RIBULOSE BISPHOSPHATE CARBOXYLASE SMALL SUBUNIT 1A, CHLOROPLASTIC-RELATED"/>
    <property type="match status" value="1"/>
</dbReference>
<keyword evidence="3" id="KW-0113">Calvin cycle</keyword>
<keyword evidence="2" id="KW-0602">Photosynthesis</keyword>
<dbReference type="InterPro" id="IPR000894">
    <property type="entry name" value="RuBisCO_ssu_dom"/>
</dbReference>
<protein>
    <submittedName>
        <fullName evidence="8">NySS42 protein</fullName>
    </submittedName>
</protein>
<name>Q40438_NICSY</name>
<dbReference type="Pfam" id="PF00101">
    <property type="entry name" value="RuBisCO_small"/>
    <property type="match status" value="1"/>
</dbReference>
<evidence type="ECO:0000256" key="5">
    <source>
        <dbReference type="ARBA" id="ARBA00023238"/>
    </source>
</evidence>
<evidence type="ECO:0000256" key="1">
    <source>
        <dbReference type="ARBA" id="ARBA00022528"/>
    </source>
</evidence>
<dbReference type="Gene3D" id="3.30.190.10">
    <property type="entry name" value="Ribulose bisphosphate carboxylase, small subunit"/>
    <property type="match status" value="1"/>
</dbReference>
<dbReference type="InterPro" id="IPR036385">
    <property type="entry name" value="RuBisCO_ssu_sf"/>
</dbReference>
<keyword evidence="4" id="KW-0934">Plastid</keyword>
<reference evidence="8" key="2">
    <citation type="journal article" date="1991" name="J. Mol. Evol.">
        <title>Genes encoding the small subunit of RUBISCO belong to two highly conserved subfamilies in Nicotianeae.</title>
        <authorList>
            <person name="Jamet E."/>
            <person name="Parmentier Y."/>
            <person name="Durr A."/>
            <person name="Fleck J."/>
        </authorList>
    </citation>
    <scope>NUCLEOTIDE SEQUENCE</scope>
</reference>
<keyword evidence="5" id="KW-0601">Photorespiration</keyword>
<evidence type="ECO:0000256" key="4">
    <source>
        <dbReference type="ARBA" id="ARBA00022640"/>
    </source>
</evidence>
<proteinExistence type="predicted"/>